<dbReference type="PANTHER" id="PTHR43280:SF29">
    <property type="entry name" value="ARAC-FAMILY TRANSCRIPTIONAL REGULATOR"/>
    <property type="match status" value="1"/>
</dbReference>
<protein>
    <submittedName>
        <fullName evidence="6">Helix-turn-helix domain-containing protein</fullName>
    </submittedName>
</protein>
<feature type="domain" description="HTH araC/xylS-type" evidence="5">
    <location>
        <begin position="382"/>
        <end position="490"/>
    </location>
</feature>
<dbReference type="InterPro" id="IPR018060">
    <property type="entry name" value="HTH_AraC"/>
</dbReference>
<gene>
    <name evidence="6" type="ORF">N1F79_21485</name>
</gene>
<dbReference type="Proteomes" id="UP001337305">
    <property type="component" value="Unassembled WGS sequence"/>
</dbReference>
<dbReference type="PANTHER" id="PTHR43280">
    <property type="entry name" value="ARAC-FAMILY TRANSCRIPTIONAL REGULATOR"/>
    <property type="match status" value="1"/>
</dbReference>
<keyword evidence="1" id="KW-0805">Transcription regulation</keyword>
<evidence type="ECO:0000313" key="6">
    <source>
        <dbReference type="EMBL" id="MEF3835712.1"/>
    </source>
</evidence>
<dbReference type="PROSITE" id="PS01124">
    <property type="entry name" value="HTH_ARAC_FAMILY_2"/>
    <property type="match status" value="1"/>
</dbReference>
<accession>A0ABU7XY94</accession>
<dbReference type="SMART" id="SM00342">
    <property type="entry name" value="HTH_ARAC"/>
    <property type="match status" value="1"/>
</dbReference>
<keyword evidence="7" id="KW-1185">Reference proteome</keyword>
<evidence type="ECO:0000256" key="3">
    <source>
        <dbReference type="ARBA" id="ARBA00023163"/>
    </source>
</evidence>
<evidence type="ECO:0000259" key="5">
    <source>
        <dbReference type="PROSITE" id="PS01124"/>
    </source>
</evidence>
<evidence type="ECO:0000313" key="7">
    <source>
        <dbReference type="Proteomes" id="UP001337305"/>
    </source>
</evidence>
<keyword evidence="3" id="KW-0804">Transcription</keyword>
<proteinExistence type="predicted"/>
<keyword evidence="4" id="KW-1133">Transmembrane helix</keyword>
<sequence length="491" mass="56203">MLKLLFKFIFRLKILAIILISFYTCSSPERPDIVFDDFEHETYKHWNIQGSSFITPISKDSLKPKIENGHGKFTAASFLDNDTANWYPGKNQGKLISKPFIIDRNFIQFLIGGGQHETRECINLMVNNKVVKFATGKNNNTLSSVLWDVSTLQGKEAVIEIVDALSNTDEDDSLDYVIVDHIVFTDNIHEKELVFENFESGTYNNWTVDGDAFEMPRNRTNVYYPISANGFNGNYFAFSFGDTHDVKKGKLTSASFTINHDYVKFLVGGGGHKGRTCINFVVNDSTVFSAEGLNDGQMRPKQWDVRAFKGEMARIEIVDDYSEGWGHIMVDDIIFYDETPFFKSAMFFVIILFGLLAIFVVIRKINFKKKEKTPKKIDKEILEKLEVLKLNIANTECYKNPSITIKEISTQTGFKIDEINELFETVDKTSFVHYLNTLRVKAFKEELKDPLNKAYTMISIAEKCGFSSKTSFYRVFKSITNMTPSEYKKSI</sequence>
<feature type="transmembrane region" description="Helical" evidence="4">
    <location>
        <begin position="341"/>
        <end position="362"/>
    </location>
</feature>
<dbReference type="EMBL" id="JAODOP010000004">
    <property type="protein sequence ID" value="MEF3835712.1"/>
    <property type="molecule type" value="Genomic_DNA"/>
</dbReference>
<evidence type="ECO:0000256" key="1">
    <source>
        <dbReference type="ARBA" id="ARBA00023015"/>
    </source>
</evidence>
<dbReference type="RefSeq" id="WP_303307992.1">
    <property type="nucleotide sequence ID" value="NZ_JAODOP010000004.1"/>
</dbReference>
<dbReference type="InterPro" id="IPR009057">
    <property type="entry name" value="Homeodomain-like_sf"/>
</dbReference>
<dbReference type="SUPFAM" id="SSF46689">
    <property type="entry name" value="Homeodomain-like"/>
    <property type="match status" value="1"/>
</dbReference>
<keyword evidence="4" id="KW-0812">Transmembrane</keyword>
<evidence type="ECO:0000256" key="2">
    <source>
        <dbReference type="ARBA" id="ARBA00023125"/>
    </source>
</evidence>
<dbReference type="Gene3D" id="1.10.10.60">
    <property type="entry name" value="Homeodomain-like"/>
    <property type="match status" value="1"/>
</dbReference>
<name>A0ABU7XY94_9FLAO</name>
<comment type="caution">
    <text evidence="6">The sequence shown here is derived from an EMBL/GenBank/DDBJ whole genome shotgun (WGS) entry which is preliminary data.</text>
</comment>
<evidence type="ECO:0000256" key="4">
    <source>
        <dbReference type="SAM" id="Phobius"/>
    </source>
</evidence>
<dbReference type="Pfam" id="PF12833">
    <property type="entry name" value="HTH_18"/>
    <property type="match status" value="1"/>
</dbReference>
<keyword evidence="4" id="KW-0472">Membrane</keyword>
<organism evidence="6 7">
    <name type="scientific">Flavivirga spongiicola</name>
    <dbReference type="NCBI Taxonomy" id="421621"/>
    <lineage>
        <taxon>Bacteria</taxon>
        <taxon>Pseudomonadati</taxon>
        <taxon>Bacteroidota</taxon>
        <taxon>Flavobacteriia</taxon>
        <taxon>Flavobacteriales</taxon>
        <taxon>Flavobacteriaceae</taxon>
        <taxon>Flavivirga</taxon>
    </lineage>
</organism>
<keyword evidence="2" id="KW-0238">DNA-binding</keyword>
<reference evidence="6 7" key="1">
    <citation type="submission" date="2022-09" db="EMBL/GenBank/DDBJ databases">
        <title>Genome sequencing of Flavivirga sp. MEBiC05379.</title>
        <authorList>
            <person name="Oh H.-M."/>
            <person name="Kwon K.K."/>
            <person name="Park M.J."/>
            <person name="Yang S.-H."/>
        </authorList>
    </citation>
    <scope>NUCLEOTIDE SEQUENCE [LARGE SCALE GENOMIC DNA]</scope>
    <source>
        <strain evidence="6 7">MEBiC05379</strain>
    </source>
</reference>